<dbReference type="GO" id="GO:0005737">
    <property type="term" value="C:cytoplasm"/>
    <property type="evidence" value="ECO:0007669"/>
    <property type="project" value="TreeGrafter"/>
</dbReference>
<evidence type="ECO:0000313" key="7">
    <source>
        <dbReference type="Proteomes" id="UP000054248"/>
    </source>
</evidence>
<protein>
    <recommendedName>
        <fullName evidence="5">Aldehyde dehydrogenase domain-containing protein</fullName>
    </recommendedName>
</protein>
<dbReference type="SUPFAM" id="SSF53720">
    <property type="entry name" value="ALDH-like"/>
    <property type="match status" value="1"/>
</dbReference>
<dbReference type="InterPro" id="IPR015590">
    <property type="entry name" value="Aldehyde_DH_dom"/>
</dbReference>
<dbReference type="EMBL" id="KN822965">
    <property type="protein sequence ID" value="KIO31206.1"/>
    <property type="molecule type" value="Genomic_DNA"/>
</dbReference>
<dbReference type="InterPro" id="IPR016161">
    <property type="entry name" value="Ald_DH/histidinol_DH"/>
</dbReference>
<dbReference type="PANTHER" id="PTHR43570">
    <property type="entry name" value="ALDEHYDE DEHYDROGENASE"/>
    <property type="match status" value="1"/>
</dbReference>
<dbReference type="GO" id="GO:0004029">
    <property type="term" value="F:aldehyde dehydrogenase (NAD+) activity"/>
    <property type="evidence" value="ECO:0007669"/>
    <property type="project" value="TreeGrafter"/>
</dbReference>
<evidence type="ECO:0000256" key="2">
    <source>
        <dbReference type="ARBA" id="ARBA00023002"/>
    </source>
</evidence>
<feature type="non-terminal residue" evidence="6">
    <location>
        <position position="162"/>
    </location>
</feature>
<evidence type="ECO:0000256" key="4">
    <source>
        <dbReference type="RuleBase" id="RU003345"/>
    </source>
</evidence>
<dbReference type="Proteomes" id="UP000054248">
    <property type="component" value="Unassembled WGS sequence"/>
</dbReference>
<reference evidence="6 7" key="1">
    <citation type="submission" date="2014-04" db="EMBL/GenBank/DDBJ databases">
        <authorList>
            <consortium name="DOE Joint Genome Institute"/>
            <person name="Kuo A."/>
            <person name="Girlanda M."/>
            <person name="Perotto S."/>
            <person name="Kohler A."/>
            <person name="Nagy L.G."/>
            <person name="Floudas D."/>
            <person name="Copeland A."/>
            <person name="Barry K.W."/>
            <person name="Cichocki N."/>
            <person name="Veneault-Fourrey C."/>
            <person name="LaButti K."/>
            <person name="Lindquist E.A."/>
            <person name="Lipzen A."/>
            <person name="Lundell T."/>
            <person name="Morin E."/>
            <person name="Murat C."/>
            <person name="Sun H."/>
            <person name="Tunlid A."/>
            <person name="Henrissat B."/>
            <person name="Grigoriev I.V."/>
            <person name="Hibbett D.S."/>
            <person name="Martin F."/>
            <person name="Nordberg H.P."/>
            <person name="Cantor M.N."/>
            <person name="Hua S.X."/>
        </authorList>
    </citation>
    <scope>NUCLEOTIDE SEQUENCE [LARGE SCALE GENOMIC DNA]</scope>
    <source>
        <strain evidence="6 7">MUT 4182</strain>
    </source>
</reference>
<dbReference type="OrthoDB" id="440325at2759"/>
<dbReference type="Gene3D" id="3.40.605.10">
    <property type="entry name" value="Aldehyde Dehydrogenase, Chain A, domain 1"/>
    <property type="match status" value="1"/>
</dbReference>
<dbReference type="InterPro" id="IPR016162">
    <property type="entry name" value="Ald_DH_N"/>
</dbReference>
<dbReference type="AlphaFoldDB" id="A0A0C3QR97"/>
<evidence type="ECO:0000256" key="1">
    <source>
        <dbReference type="ARBA" id="ARBA00009986"/>
    </source>
</evidence>
<dbReference type="STRING" id="1051891.A0A0C3QR97"/>
<evidence type="ECO:0000259" key="5">
    <source>
        <dbReference type="Pfam" id="PF00171"/>
    </source>
</evidence>
<gene>
    <name evidence="6" type="ORF">M407DRAFT_221005</name>
</gene>
<sequence>MYLYNNFETWAQPQKPPFNIKFWAFSPLIRKVPKGVVLVIGLFNYPLTSAISFVGGAIAAGNACVLKMSELVPHVSALVTELFPEYLDQDLFRVVNGAVPETTALLDLRWDHIIFTGSPAVGKIVSAAAAKHLTPTTLELGGKNPVFCDPKMDPYVTARRLV</sequence>
<feature type="active site" evidence="3">
    <location>
        <position position="139"/>
    </location>
</feature>
<evidence type="ECO:0000256" key="3">
    <source>
        <dbReference type="PROSITE-ProRule" id="PRU10007"/>
    </source>
</evidence>
<feature type="domain" description="Aldehyde dehydrogenase" evidence="5">
    <location>
        <begin position="25"/>
        <end position="156"/>
    </location>
</feature>
<evidence type="ECO:0000313" key="6">
    <source>
        <dbReference type="EMBL" id="KIO31206.1"/>
    </source>
</evidence>
<dbReference type="PROSITE" id="PS00687">
    <property type="entry name" value="ALDEHYDE_DEHYDR_GLU"/>
    <property type="match status" value="1"/>
</dbReference>
<dbReference type="Gene3D" id="3.40.309.10">
    <property type="entry name" value="Aldehyde Dehydrogenase, Chain A, domain 2"/>
    <property type="match status" value="1"/>
</dbReference>
<dbReference type="GO" id="GO:0006081">
    <property type="term" value="P:aldehyde metabolic process"/>
    <property type="evidence" value="ECO:0007669"/>
    <property type="project" value="InterPro"/>
</dbReference>
<keyword evidence="2 4" id="KW-0560">Oxidoreductase</keyword>
<dbReference type="InterPro" id="IPR029510">
    <property type="entry name" value="Ald_DH_CS_GLU"/>
</dbReference>
<organism evidence="6 7">
    <name type="scientific">Tulasnella calospora MUT 4182</name>
    <dbReference type="NCBI Taxonomy" id="1051891"/>
    <lineage>
        <taxon>Eukaryota</taxon>
        <taxon>Fungi</taxon>
        <taxon>Dikarya</taxon>
        <taxon>Basidiomycota</taxon>
        <taxon>Agaricomycotina</taxon>
        <taxon>Agaricomycetes</taxon>
        <taxon>Cantharellales</taxon>
        <taxon>Tulasnellaceae</taxon>
        <taxon>Tulasnella</taxon>
    </lineage>
</organism>
<dbReference type="PANTHER" id="PTHR43570:SF16">
    <property type="entry name" value="ALDEHYDE DEHYDROGENASE TYPE III, ISOFORM Q"/>
    <property type="match status" value="1"/>
</dbReference>
<dbReference type="InterPro" id="IPR012394">
    <property type="entry name" value="Aldehyde_DH_NAD(P)"/>
</dbReference>
<keyword evidence="7" id="KW-1185">Reference proteome</keyword>
<name>A0A0C3QR97_9AGAM</name>
<dbReference type="InterPro" id="IPR016163">
    <property type="entry name" value="Ald_DH_C"/>
</dbReference>
<reference evidence="7" key="2">
    <citation type="submission" date="2015-01" db="EMBL/GenBank/DDBJ databases">
        <title>Evolutionary Origins and Diversification of the Mycorrhizal Mutualists.</title>
        <authorList>
            <consortium name="DOE Joint Genome Institute"/>
            <consortium name="Mycorrhizal Genomics Consortium"/>
            <person name="Kohler A."/>
            <person name="Kuo A."/>
            <person name="Nagy L.G."/>
            <person name="Floudas D."/>
            <person name="Copeland A."/>
            <person name="Barry K.W."/>
            <person name="Cichocki N."/>
            <person name="Veneault-Fourrey C."/>
            <person name="LaButti K."/>
            <person name="Lindquist E.A."/>
            <person name="Lipzen A."/>
            <person name="Lundell T."/>
            <person name="Morin E."/>
            <person name="Murat C."/>
            <person name="Riley R."/>
            <person name="Ohm R."/>
            <person name="Sun H."/>
            <person name="Tunlid A."/>
            <person name="Henrissat B."/>
            <person name="Grigoriev I.V."/>
            <person name="Hibbett D.S."/>
            <person name="Martin F."/>
        </authorList>
    </citation>
    <scope>NUCLEOTIDE SEQUENCE [LARGE SCALE GENOMIC DNA]</scope>
    <source>
        <strain evidence="7">MUT 4182</strain>
    </source>
</reference>
<dbReference type="Pfam" id="PF00171">
    <property type="entry name" value="Aldedh"/>
    <property type="match status" value="1"/>
</dbReference>
<dbReference type="HOGENOM" id="CLU_144449_0_0_1"/>
<proteinExistence type="inferred from homology"/>
<accession>A0A0C3QR97</accession>
<comment type="similarity">
    <text evidence="1 4">Belongs to the aldehyde dehydrogenase family.</text>
</comment>